<evidence type="ECO:0000259" key="3">
    <source>
        <dbReference type="Pfam" id="PF20736"/>
    </source>
</evidence>
<dbReference type="InterPro" id="IPR049049">
    <property type="entry name" value="Beta-AFase-like_GH127_C"/>
</dbReference>
<dbReference type="PANTHER" id="PTHR43465">
    <property type="entry name" value="DUF1680 DOMAIN PROTEIN (AFU_ORTHOLOGUE AFUA_1G08910)"/>
    <property type="match status" value="1"/>
</dbReference>
<keyword evidence="6" id="KW-1185">Reference proteome</keyword>
<evidence type="ECO:0008006" key="7">
    <source>
        <dbReference type="Google" id="ProtNLM"/>
    </source>
</evidence>
<keyword evidence="1" id="KW-0732">Signal</keyword>
<sequence length="657" mass="73687">MHSAIKLYVSAALVWCFQAVPGTAQAQQRIQPVKFSEVSITDQFWKPKQEKVATATLNACIIQTEEKSGRIRNFEKVARKQSEKHEGIYYDDSDVYKAIEAIAYSLKNRPDAALERKADEWIDKIAAAQLPDGYLNTYYTLTDLKQRWTDMERHEDYCAGHLMEAAVAYYNTTGKRKLLDVAIRFADHIDSTFRVANRPWVSGHQEIELALMKLYHLTKEDRYLKLADWFLDQRGHGYGKGKIWDEWKDPKYCQDDVPVKQQKEITGHAVRAMYQYTGAADVASVTQDPGYMNAMTAVWEDVVYRNMYLTGGIGSSGHNEGFTDDYDLPNGAAYSETCASVGMVFWNQRMNALTGDAKYIDVLERSLYNGALDGLSLNGDTFFYGNPLSSTGNNARSAWFGTACCPSNIARLVASVGDYIYGKSDGKIWVNLFVGSNTSFQIGKIAVPLKMDTNYPWDGNVKIKVSPAQKVKYALNIRIPGWAAETAVPGGLYNFAGAGKTKVEILLNGKPVPYQTDKGYAVIDRTWQNGDEIEVKLPMEVRQIKARKEVKADADRIALQRGPIVYCVEGADNAGEVWNLLVPENPSFNTQKSQILNESVVSIQASLQMIKPTPDGLNVKPEPQTVTAIPYYTWANRGRGPMQVWLPVKMKHIRIAE</sequence>
<proteinExistence type="predicted"/>
<dbReference type="RefSeq" id="WP_106594678.1">
    <property type="nucleotide sequence ID" value="NZ_PYAS01000003.1"/>
</dbReference>
<comment type="caution">
    <text evidence="5">The sequence shown here is derived from an EMBL/GenBank/DDBJ whole genome shotgun (WGS) entry which is preliminary data.</text>
</comment>
<accession>A0A2P8GBI1</accession>
<organism evidence="5 6">
    <name type="scientific">Dyadobacter jiangsuensis</name>
    <dbReference type="NCBI Taxonomy" id="1591085"/>
    <lineage>
        <taxon>Bacteria</taxon>
        <taxon>Pseudomonadati</taxon>
        <taxon>Bacteroidota</taxon>
        <taxon>Cytophagia</taxon>
        <taxon>Cytophagales</taxon>
        <taxon>Spirosomataceae</taxon>
        <taxon>Dyadobacter</taxon>
    </lineage>
</organism>
<dbReference type="EMBL" id="PYAS01000003">
    <property type="protein sequence ID" value="PSL31331.1"/>
    <property type="molecule type" value="Genomic_DNA"/>
</dbReference>
<dbReference type="Pfam" id="PF20736">
    <property type="entry name" value="Glyco_hydro127M"/>
    <property type="match status" value="1"/>
</dbReference>
<dbReference type="InterPro" id="IPR008928">
    <property type="entry name" value="6-hairpin_glycosidase_sf"/>
</dbReference>
<feature type="domain" description="Non-reducing end beta-L-arabinofuranosidase-like GH127 C-terminal" evidence="4">
    <location>
        <begin position="541"/>
        <end position="647"/>
    </location>
</feature>
<reference evidence="5 6" key="1">
    <citation type="submission" date="2018-03" db="EMBL/GenBank/DDBJ databases">
        <title>Genomic Encyclopedia of Archaeal and Bacterial Type Strains, Phase II (KMG-II): from individual species to whole genera.</title>
        <authorList>
            <person name="Goeker M."/>
        </authorList>
    </citation>
    <scope>NUCLEOTIDE SEQUENCE [LARGE SCALE GENOMIC DNA]</scope>
    <source>
        <strain evidence="5 6">DSM 29057</strain>
    </source>
</reference>
<evidence type="ECO:0000256" key="1">
    <source>
        <dbReference type="SAM" id="SignalP"/>
    </source>
</evidence>
<evidence type="ECO:0000259" key="4">
    <source>
        <dbReference type="Pfam" id="PF20737"/>
    </source>
</evidence>
<dbReference type="PANTHER" id="PTHR43465:SF2">
    <property type="entry name" value="DUF1680 DOMAIN PROTEIN (AFU_ORTHOLOGUE AFUA_1G08910)"/>
    <property type="match status" value="1"/>
</dbReference>
<feature type="domain" description="Non-reducing end beta-L-arabinofuranosidase-like GH127 middle" evidence="3">
    <location>
        <begin position="427"/>
        <end position="539"/>
    </location>
</feature>
<feature type="chain" id="PRO_5015112144" description="DUF1680 family protein" evidence="1">
    <location>
        <begin position="27"/>
        <end position="657"/>
    </location>
</feature>
<dbReference type="AlphaFoldDB" id="A0A2P8GBI1"/>
<feature type="domain" description="Non-reducing end beta-L-arabinofuranosidase-like GH127 catalytic" evidence="2">
    <location>
        <begin position="37"/>
        <end position="418"/>
    </location>
</feature>
<evidence type="ECO:0000313" key="6">
    <source>
        <dbReference type="Proteomes" id="UP000241964"/>
    </source>
</evidence>
<name>A0A2P8GBI1_9BACT</name>
<dbReference type="OrthoDB" id="9757939at2"/>
<dbReference type="Pfam" id="PF07944">
    <property type="entry name" value="Beta-AFase-like_GH127_cat"/>
    <property type="match status" value="1"/>
</dbReference>
<evidence type="ECO:0000313" key="5">
    <source>
        <dbReference type="EMBL" id="PSL31331.1"/>
    </source>
</evidence>
<dbReference type="Pfam" id="PF20737">
    <property type="entry name" value="Glyco_hydro127C"/>
    <property type="match status" value="1"/>
</dbReference>
<protein>
    <recommendedName>
        <fullName evidence="7">DUF1680 family protein</fullName>
    </recommendedName>
</protein>
<evidence type="ECO:0000259" key="2">
    <source>
        <dbReference type="Pfam" id="PF07944"/>
    </source>
</evidence>
<dbReference type="InterPro" id="IPR049174">
    <property type="entry name" value="Beta-AFase-like"/>
</dbReference>
<dbReference type="InterPro" id="IPR049046">
    <property type="entry name" value="Beta-AFase-like_GH127_middle"/>
</dbReference>
<feature type="signal peptide" evidence="1">
    <location>
        <begin position="1"/>
        <end position="26"/>
    </location>
</feature>
<dbReference type="SUPFAM" id="SSF48208">
    <property type="entry name" value="Six-hairpin glycosidases"/>
    <property type="match status" value="1"/>
</dbReference>
<dbReference type="Proteomes" id="UP000241964">
    <property type="component" value="Unassembled WGS sequence"/>
</dbReference>
<gene>
    <name evidence="5" type="ORF">CLV60_103197</name>
</gene>
<dbReference type="InterPro" id="IPR012878">
    <property type="entry name" value="Beta-AFase-like_GH127_cat"/>
</dbReference>
<dbReference type="GO" id="GO:0005975">
    <property type="term" value="P:carbohydrate metabolic process"/>
    <property type="evidence" value="ECO:0007669"/>
    <property type="project" value="InterPro"/>
</dbReference>